<evidence type="ECO:0008006" key="12">
    <source>
        <dbReference type="Google" id="ProtNLM"/>
    </source>
</evidence>
<keyword evidence="11" id="KW-1185">Reference proteome</keyword>
<evidence type="ECO:0000256" key="6">
    <source>
        <dbReference type="ARBA" id="ARBA00023054"/>
    </source>
</evidence>
<evidence type="ECO:0000256" key="1">
    <source>
        <dbReference type="ARBA" id="ARBA00004514"/>
    </source>
</evidence>
<dbReference type="FunFam" id="1.10.357.30:FF:000002">
    <property type="entry name" value="Exocyst complex component"/>
    <property type="match status" value="1"/>
</dbReference>
<comment type="caution">
    <text evidence="10">The sequence shown here is derived from an EMBL/GenBank/DDBJ whole genome shotgun (WGS) entry which is preliminary data.</text>
</comment>
<evidence type="ECO:0000256" key="2">
    <source>
        <dbReference type="ARBA" id="ARBA00007944"/>
    </source>
</evidence>
<evidence type="ECO:0000256" key="3">
    <source>
        <dbReference type="ARBA" id="ARBA00022448"/>
    </source>
</evidence>
<evidence type="ECO:0000259" key="8">
    <source>
        <dbReference type="Pfam" id="PF04091"/>
    </source>
</evidence>
<dbReference type="Proteomes" id="UP000324897">
    <property type="component" value="Chromosome 1"/>
</dbReference>
<dbReference type="Gramene" id="TVU31054">
    <property type="protein sequence ID" value="TVU31054"/>
    <property type="gene ID" value="EJB05_22719"/>
</dbReference>
<evidence type="ECO:0000313" key="10">
    <source>
        <dbReference type="EMBL" id="TVU31054.1"/>
    </source>
</evidence>
<dbReference type="Pfam" id="PF04091">
    <property type="entry name" value="Sec15_C"/>
    <property type="match status" value="1"/>
</dbReference>
<dbReference type="GO" id="GO:0006886">
    <property type="term" value="P:intracellular protein transport"/>
    <property type="evidence" value="ECO:0007669"/>
    <property type="project" value="InterPro"/>
</dbReference>
<keyword evidence="4" id="KW-0268">Exocytosis</keyword>
<dbReference type="InterPro" id="IPR042044">
    <property type="entry name" value="EXOC6PINT-1/Sec15/Tip20_C_dom2"/>
</dbReference>
<feature type="domain" description="Exocyst complex subunit EXOC6/Sec15 C-terminal" evidence="8">
    <location>
        <begin position="473"/>
        <end position="826"/>
    </location>
</feature>
<dbReference type="InterPro" id="IPR048359">
    <property type="entry name" value="EXOC6_Sec15_N"/>
</dbReference>
<dbReference type="EMBL" id="RWGY01000011">
    <property type="protein sequence ID" value="TVU31054.1"/>
    <property type="molecule type" value="Genomic_DNA"/>
</dbReference>
<dbReference type="FunFam" id="1.20.58.670:FF:000002">
    <property type="entry name" value="Exocyst complex component"/>
    <property type="match status" value="1"/>
</dbReference>
<dbReference type="OrthoDB" id="10267033at2759"/>
<dbReference type="GO" id="GO:0060321">
    <property type="term" value="P:acceptance of pollen"/>
    <property type="evidence" value="ECO:0007669"/>
    <property type="project" value="UniProtKB-ARBA"/>
</dbReference>
<feature type="domain" description="Exocyst complex component EXOC6/Sec15 N-terminal" evidence="9">
    <location>
        <begin position="126"/>
        <end position="294"/>
    </location>
</feature>
<proteinExistence type="inferred from homology"/>
<dbReference type="Gene3D" id="1.10.357.30">
    <property type="entry name" value="Exocyst complex subunit Sec15 C-terminal domain, N-terminal subdomain"/>
    <property type="match status" value="1"/>
</dbReference>
<gene>
    <name evidence="10" type="ORF">EJB05_22719</name>
</gene>
<dbReference type="PANTHER" id="PTHR12702:SF0">
    <property type="entry name" value="EXOCYST COMPLEX COMPONENT 6"/>
    <property type="match status" value="1"/>
</dbReference>
<dbReference type="Gene3D" id="1.20.58.670">
    <property type="entry name" value="Dsl1p vesicle tethering complex, Tip20p subunit, domain D"/>
    <property type="match status" value="1"/>
</dbReference>
<dbReference type="GO" id="GO:0009860">
    <property type="term" value="P:pollen tube growth"/>
    <property type="evidence" value="ECO:0007669"/>
    <property type="project" value="UniProtKB-ARBA"/>
</dbReference>
<evidence type="ECO:0000313" key="11">
    <source>
        <dbReference type="Proteomes" id="UP000324897"/>
    </source>
</evidence>
<dbReference type="GO" id="GO:0009846">
    <property type="term" value="P:pollen germination"/>
    <property type="evidence" value="ECO:0007669"/>
    <property type="project" value="UniProtKB-ARBA"/>
</dbReference>
<keyword evidence="5" id="KW-0963">Cytoplasm</keyword>
<dbReference type="GO" id="GO:0016020">
    <property type="term" value="C:membrane"/>
    <property type="evidence" value="ECO:0007669"/>
    <property type="project" value="TreeGrafter"/>
</dbReference>
<evidence type="ECO:0000256" key="4">
    <source>
        <dbReference type="ARBA" id="ARBA00022483"/>
    </source>
</evidence>
<dbReference type="GO" id="GO:0000145">
    <property type="term" value="C:exocyst"/>
    <property type="evidence" value="ECO:0007669"/>
    <property type="project" value="UniProtKB-ARBA"/>
</dbReference>
<reference evidence="10 11" key="1">
    <citation type="journal article" date="2019" name="Sci. Rep.">
        <title>A high-quality genome of Eragrostis curvula grass provides insights into Poaceae evolution and supports new strategies to enhance forage quality.</title>
        <authorList>
            <person name="Carballo J."/>
            <person name="Santos B.A.C.M."/>
            <person name="Zappacosta D."/>
            <person name="Garbus I."/>
            <person name="Selva J.P."/>
            <person name="Gallo C.A."/>
            <person name="Diaz A."/>
            <person name="Albertini E."/>
            <person name="Caccamo M."/>
            <person name="Echenique V."/>
        </authorList>
    </citation>
    <scope>NUCLEOTIDE SEQUENCE [LARGE SCALE GENOMIC DNA]</scope>
    <source>
        <strain evidence="11">cv. Victoria</strain>
        <tissue evidence="10">Leaf</tissue>
    </source>
</reference>
<accession>A0A5J9V6C5</accession>
<comment type="subcellular location">
    <subcellularLocation>
        <location evidence="1">Cytoplasm</location>
        <location evidence="1">Cytosol</location>
    </subcellularLocation>
</comment>
<sequence>TLKSPPHSLTPPPAAGDRLLQVRIPLSPRGLLCGSFPSLTNHPLRLSHSTLPLARPADRFRRHCPSFDGSTPWTMTAQAKKRGAVENGDGSMGASLASSIANNEDVGPIVRHAFESGKPETLLNSLNNIVKKKEVEIEEICRTHYEEFILAVDELRRVLVDADELKGTLSGENQLLQEVASALLLKLDELLELYAINKNVKEALATLKICVRVTSLCRICNRDIAEGKYHSAMKTLDLIEKDYLQNIPLTLLKKVIQKQIPMIKLYIEKKVCSEFNEWLVYIRRIAKEIGQAAMGQASLACQKDEGMRARQREAEDCSRIGFDEHAYALDLEFMDEEEILEFDLAPLYRAHHIHMLLGLGEKFKEYYYNNRLMQLNLDMQISTSQPFVESYQPLLVQVAGFFIVEDRVLRTADGLLSETQVESMWETANSKITVILEEQFSQMNAAKHHLLVKDHVNLLGAAMKKYGYQPTSLIQVLDKSRDKYLGLLLSDCRKQMRDIFSKDSYERMVIKKENEYEMNVAAFQLEPADKAPDLPYVAPFSSSVPSACRIVRSFIEDSVSYLSYGGSMNFYDLVKSYLDKFLIEVLNDGFLNLVHGGSLEFPQMVQIAGNISILEQSCDMFLWHAAQLCGIPRRLLEKPHSGLTARAVLKASGNAAYNASISLVNSKIDEFMMMLPSINWTVEEVPEHANDYMNEVIIYLHAVVSSGQHILPRDALYKVVSGALSHISDSIVTVLLSDRVKRFNANAVAGIDIDLKLLEGFADDTFRSTGLSDLRMETSFKDCLLEVRQLINLLLSNQPESFANPVIREKNYGSLDHKKVAIICDKFKDAPDSLFGSLSSRNTVQNARKKSLDVLKRRLKDFS</sequence>
<dbReference type="Pfam" id="PF20651">
    <property type="entry name" value="EXOC6_Sec15_N"/>
    <property type="match status" value="1"/>
</dbReference>
<evidence type="ECO:0000256" key="5">
    <source>
        <dbReference type="ARBA" id="ARBA00022490"/>
    </source>
</evidence>
<evidence type="ECO:0000256" key="7">
    <source>
        <dbReference type="ARBA" id="ARBA00053307"/>
    </source>
</evidence>
<dbReference type="InterPro" id="IPR042045">
    <property type="entry name" value="EXOC6/Sec15_C_dom1"/>
</dbReference>
<feature type="non-terminal residue" evidence="10">
    <location>
        <position position="1"/>
    </location>
</feature>
<dbReference type="InterPro" id="IPR007225">
    <property type="entry name" value="EXOC6/Sec15"/>
</dbReference>
<keyword evidence="6" id="KW-0175">Coiled coil</keyword>
<protein>
    <recommendedName>
        <fullName evidence="12">Exocyst complex component</fullName>
    </recommendedName>
</protein>
<dbReference type="GO" id="GO:0090522">
    <property type="term" value="P:vesicle tethering involved in exocytosis"/>
    <property type="evidence" value="ECO:0007669"/>
    <property type="project" value="InterPro"/>
</dbReference>
<dbReference type="PANTHER" id="PTHR12702">
    <property type="entry name" value="SEC15"/>
    <property type="match status" value="1"/>
</dbReference>
<name>A0A5J9V6C5_9POAL</name>
<dbReference type="InterPro" id="IPR046361">
    <property type="entry name" value="EXOC6/Sec15_C"/>
</dbReference>
<organism evidence="10 11">
    <name type="scientific">Eragrostis curvula</name>
    <name type="common">weeping love grass</name>
    <dbReference type="NCBI Taxonomy" id="38414"/>
    <lineage>
        <taxon>Eukaryota</taxon>
        <taxon>Viridiplantae</taxon>
        <taxon>Streptophyta</taxon>
        <taxon>Embryophyta</taxon>
        <taxon>Tracheophyta</taxon>
        <taxon>Spermatophyta</taxon>
        <taxon>Magnoliopsida</taxon>
        <taxon>Liliopsida</taxon>
        <taxon>Poales</taxon>
        <taxon>Poaceae</taxon>
        <taxon>PACMAD clade</taxon>
        <taxon>Chloridoideae</taxon>
        <taxon>Eragrostideae</taxon>
        <taxon>Eragrostidinae</taxon>
        <taxon>Eragrostis</taxon>
    </lineage>
</organism>
<evidence type="ECO:0000259" key="9">
    <source>
        <dbReference type="Pfam" id="PF20651"/>
    </source>
</evidence>
<dbReference type="GO" id="GO:0006893">
    <property type="term" value="P:Golgi to plasma membrane transport"/>
    <property type="evidence" value="ECO:0007669"/>
    <property type="project" value="TreeGrafter"/>
</dbReference>
<dbReference type="PIRSF" id="PIRSF025007">
    <property type="entry name" value="Sec15"/>
    <property type="match status" value="1"/>
</dbReference>
<dbReference type="AlphaFoldDB" id="A0A5J9V6C5"/>
<comment type="similarity">
    <text evidence="2">Belongs to the SEC15 family.</text>
</comment>
<dbReference type="GO" id="GO:0005829">
    <property type="term" value="C:cytosol"/>
    <property type="evidence" value="ECO:0007669"/>
    <property type="project" value="UniProtKB-SubCell"/>
</dbReference>
<keyword evidence="3" id="KW-0813">Transport</keyword>
<comment type="function">
    <text evidence="7">Component of the exocyst complex involved in the docking of exocytic vesicles with fusion sites on the plasma membrane during regulated or polarized secretion. Involved in polarized cell growth and organ morphogenesis. During cytokinesis, involved in cell plate initiation, cell plate maturation and formation of new primary cell wall.</text>
</comment>